<keyword evidence="3 11" id="KW-0808">Transferase</keyword>
<dbReference type="EMBL" id="CP019646">
    <property type="protein sequence ID" value="AQQ72107.1"/>
    <property type="molecule type" value="Genomic_DNA"/>
</dbReference>
<dbReference type="CDD" id="cd05403">
    <property type="entry name" value="NT_KNTase_like"/>
    <property type="match status" value="1"/>
</dbReference>
<evidence type="ECO:0000256" key="1">
    <source>
        <dbReference type="ARBA" id="ARBA00001946"/>
    </source>
</evidence>
<evidence type="ECO:0000256" key="9">
    <source>
        <dbReference type="ARBA" id="ARBA00038276"/>
    </source>
</evidence>
<comment type="cofactor">
    <cofactor evidence="1">
        <name>Mg(2+)</name>
        <dbReference type="ChEBI" id="CHEBI:18420"/>
    </cofactor>
</comment>
<organism evidence="11 12">
    <name type="scientific">Limihaloglobus sulfuriphilus</name>
    <dbReference type="NCBI Taxonomy" id="1851148"/>
    <lineage>
        <taxon>Bacteria</taxon>
        <taxon>Pseudomonadati</taxon>
        <taxon>Planctomycetota</taxon>
        <taxon>Phycisphaerae</taxon>
        <taxon>Sedimentisphaerales</taxon>
        <taxon>Sedimentisphaeraceae</taxon>
        <taxon>Limihaloglobus</taxon>
    </lineage>
</organism>
<evidence type="ECO:0000256" key="2">
    <source>
        <dbReference type="ARBA" id="ARBA00022649"/>
    </source>
</evidence>
<protein>
    <submittedName>
        <fullName evidence="11">Putative nucleotidyltransferase</fullName>
    </submittedName>
</protein>
<evidence type="ECO:0000313" key="12">
    <source>
        <dbReference type="Proteomes" id="UP000188181"/>
    </source>
</evidence>
<evidence type="ECO:0000256" key="3">
    <source>
        <dbReference type="ARBA" id="ARBA00022679"/>
    </source>
</evidence>
<accession>A0A1Q2MII0</accession>
<dbReference type="InterPro" id="IPR002934">
    <property type="entry name" value="Polymerase_NTP_transf_dom"/>
</dbReference>
<dbReference type="Pfam" id="PF01909">
    <property type="entry name" value="NTP_transf_2"/>
    <property type="match status" value="1"/>
</dbReference>
<keyword evidence="7" id="KW-0067">ATP-binding</keyword>
<dbReference type="PANTHER" id="PTHR33571:SF12">
    <property type="entry name" value="BSL3053 PROTEIN"/>
    <property type="match status" value="1"/>
</dbReference>
<evidence type="ECO:0000313" key="11">
    <source>
        <dbReference type="EMBL" id="AQQ72107.1"/>
    </source>
</evidence>
<dbReference type="GO" id="GO:0046872">
    <property type="term" value="F:metal ion binding"/>
    <property type="evidence" value="ECO:0007669"/>
    <property type="project" value="UniProtKB-KW"/>
</dbReference>
<evidence type="ECO:0000256" key="4">
    <source>
        <dbReference type="ARBA" id="ARBA00022695"/>
    </source>
</evidence>
<dbReference type="AlphaFoldDB" id="A0A1Q2MII0"/>
<dbReference type="SUPFAM" id="SSF81301">
    <property type="entry name" value="Nucleotidyltransferase"/>
    <property type="match status" value="1"/>
</dbReference>
<sequence>MASLEKIKEKRDQIYKSAKVHKIDNIRVFGSYARNEASDDSDIDLLVTLQPDGSLLDRIGFMNDVKELLGVEVDVVNENALYSLIKENVLKEAVPL</sequence>
<keyword evidence="6" id="KW-0547">Nucleotide-binding</keyword>
<evidence type="ECO:0000259" key="10">
    <source>
        <dbReference type="Pfam" id="PF01909"/>
    </source>
</evidence>
<dbReference type="Gene3D" id="3.30.460.10">
    <property type="entry name" value="Beta Polymerase, domain 2"/>
    <property type="match status" value="1"/>
</dbReference>
<keyword evidence="12" id="KW-1185">Reference proteome</keyword>
<evidence type="ECO:0000256" key="6">
    <source>
        <dbReference type="ARBA" id="ARBA00022741"/>
    </source>
</evidence>
<feature type="domain" description="Polymerase nucleotidyl transferase" evidence="10">
    <location>
        <begin position="5"/>
        <end position="94"/>
    </location>
</feature>
<evidence type="ECO:0000256" key="5">
    <source>
        <dbReference type="ARBA" id="ARBA00022723"/>
    </source>
</evidence>
<proteinExistence type="inferred from homology"/>
<keyword evidence="2" id="KW-1277">Toxin-antitoxin system</keyword>
<dbReference type="InterPro" id="IPR052038">
    <property type="entry name" value="Type-VII_TA_antitoxin"/>
</dbReference>
<dbReference type="Proteomes" id="UP000188181">
    <property type="component" value="Chromosome"/>
</dbReference>
<dbReference type="GO" id="GO:0005524">
    <property type="term" value="F:ATP binding"/>
    <property type="evidence" value="ECO:0007669"/>
    <property type="project" value="UniProtKB-KW"/>
</dbReference>
<evidence type="ECO:0000256" key="7">
    <source>
        <dbReference type="ARBA" id="ARBA00022840"/>
    </source>
</evidence>
<dbReference type="RefSeq" id="WP_222566348.1">
    <property type="nucleotide sequence ID" value="NZ_CP019646.1"/>
</dbReference>
<dbReference type="GO" id="GO:0016779">
    <property type="term" value="F:nucleotidyltransferase activity"/>
    <property type="evidence" value="ECO:0007669"/>
    <property type="project" value="UniProtKB-KW"/>
</dbReference>
<name>A0A1Q2MII0_9BACT</name>
<reference evidence="12" key="1">
    <citation type="submission" date="2017-02" db="EMBL/GenBank/DDBJ databases">
        <title>Comparative genomics and description of representatives of a novel lineage of planctomycetes thriving in anoxic sediments.</title>
        <authorList>
            <person name="Spring S."/>
            <person name="Bunk B."/>
            <person name="Sproer C."/>
        </authorList>
    </citation>
    <scope>NUCLEOTIDE SEQUENCE [LARGE SCALE GENOMIC DNA]</scope>
    <source>
        <strain evidence="12">SM-Chi-D1</strain>
    </source>
</reference>
<dbReference type="PANTHER" id="PTHR33571">
    <property type="entry name" value="SSL8005 PROTEIN"/>
    <property type="match status" value="1"/>
</dbReference>
<evidence type="ECO:0000256" key="8">
    <source>
        <dbReference type="ARBA" id="ARBA00022842"/>
    </source>
</evidence>
<dbReference type="InterPro" id="IPR043519">
    <property type="entry name" value="NT_sf"/>
</dbReference>
<comment type="similarity">
    <text evidence="9">Belongs to the MntA antitoxin family.</text>
</comment>
<keyword evidence="4" id="KW-0548">Nucleotidyltransferase</keyword>
<keyword evidence="8" id="KW-0460">Magnesium</keyword>
<gene>
    <name evidence="11" type="ORF">SMSP2_02487</name>
</gene>
<dbReference type="KEGG" id="pbas:SMSP2_02487"/>
<keyword evidence="5" id="KW-0479">Metal-binding</keyword>